<dbReference type="AlphaFoldDB" id="A0A9W9TN36"/>
<proteinExistence type="predicted"/>
<evidence type="ECO:0000313" key="3">
    <source>
        <dbReference type="Proteomes" id="UP001147733"/>
    </source>
</evidence>
<protein>
    <submittedName>
        <fullName evidence="2">Uncharacterized protein</fullName>
    </submittedName>
</protein>
<gene>
    <name evidence="2" type="ORF">N7469_007216</name>
</gene>
<feature type="region of interest" description="Disordered" evidence="1">
    <location>
        <begin position="1"/>
        <end position="100"/>
    </location>
</feature>
<reference evidence="2" key="2">
    <citation type="journal article" date="2023" name="IMA Fungus">
        <title>Comparative genomic study of the Penicillium genus elucidates a diverse pangenome and 15 lateral gene transfer events.</title>
        <authorList>
            <person name="Petersen C."/>
            <person name="Sorensen T."/>
            <person name="Nielsen M.R."/>
            <person name="Sondergaard T.E."/>
            <person name="Sorensen J.L."/>
            <person name="Fitzpatrick D.A."/>
            <person name="Frisvad J.C."/>
            <person name="Nielsen K.L."/>
        </authorList>
    </citation>
    <scope>NUCLEOTIDE SEQUENCE</scope>
    <source>
        <strain evidence="2">IBT 23319</strain>
    </source>
</reference>
<name>A0A9W9TN36_PENCI</name>
<reference evidence="2" key="1">
    <citation type="submission" date="2022-11" db="EMBL/GenBank/DDBJ databases">
        <authorList>
            <person name="Petersen C."/>
        </authorList>
    </citation>
    <scope>NUCLEOTIDE SEQUENCE</scope>
    <source>
        <strain evidence="2">IBT 23319</strain>
    </source>
</reference>
<dbReference type="RefSeq" id="XP_056499575.1">
    <property type="nucleotide sequence ID" value="XM_056646134.1"/>
</dbReference>
<feature type="compositionally biased region" description="Polar residues" evidence="1">
    <location>
        <begin position="75"/>
        <end position="85"/>
    </location>
</feature>
<evidence type="ECO:0000313" key="2">
    <source>
        <dbReference type="EMBL" id="KAJ5227210.1"/>
    </source>
</evidence>
<accession>A0A9W9TN36</accession>
<dbReference type="GeneID" id="81385301"/>
<dbReference type="Proteomes" id="UP001147733">
    <property type="component" value="Unassembled WGS sequence"/>
</dbReference>
<evidence type="ECO:0000256" key="1">
    <source>
        <dbReference type="SAM" id="MobiDB-lite"/>
    </source>
</evidence>
<organism evidence="2 3">
    <name type="scientific">Penicillium citrinum</name>
    <dbReference type="NCBI Taxonomy" id="5077"/>
    <lineage>
        <taxon>Eukaryota</taxon>
        <taxon>Fungi</taxon>
        <taxon>Dikarya</taxon>
        <taxon>Ascomycota</taxon>
        <taxon>Pezizomycotina</taxon>
        <taxon>Eurotiomycetes</taxon>
        <taxon>Eurotiomycetidae</taxon>
        <taxon>Eurotiales</taxon>
        <taxon>Aspergillaceae</taxon>
        <taxon>Penicillium</taxon>
    </lineage>
</organism>
<sequence length="100" mass="11022">MYLKGSPYHVARARNRKSKLVASPSQSSQQQNNPVTRYAKNLSESTSQSREGKHLELSNDMNDPPPPYSEFPPSAGNTNITNSAKPQPDLKADARPANTR</sequence>
<dbReference type="EMBL" id="JAPQKT010000006">
    <property type="protein sequence ID" value="KAJ5227210.1"/>
    <property type="molecule type" value="Genomic_DNA"/>
</dbReference>
<feature type="compositionally biased region" description="Low complexity" evidence="1">
    <location>
        <begin position="23"/>
        <end position="34"/>
    </location>
</feature>
<keyword evidence="3" id="KW-1185">Reference proteome</keyword>
<comment type="caution">
    <text evidence="2">The sequence shown here is derived from an EMBL/GenBank/DDBJ whole genome shotgun (WGS) entry which is preliminary data.</text>
</comment>